<evidence type="ECO:0000313" key="4">
    <source>
        <dbReference type="Proteomes" id="UP000023152"/>
    </source>
</evidence>
<dbReference type="AlphaFoldDB" id="X6M852"/>
<sequence length="541" mass="60782">LQSNALNADTTIDLISSPKNEVPNDKYETGLPSPNNYSDEEEEEKQKEREEEKQIKESEKDQTNSNGNGNGNDNDNDNDNGNGNKKEMMMMMMKEEQIETKEEKNAMPLDESPKVGSPTNTRNQNIDAEDEEEEEEEEEEDGVLSQVHSDAMEHLKVMSGLKDEESEWLRDDITNVHTHKITAMISHPSGHLIVTGDQHGSIRFWKVHSQRKWIKPMKVSNWPVFNKKWSCVQCLTVSATGAFVAAGGSVDSQQLYGLVCVYPISKNGTDISKPKAIKSGVDSRFVFASVTAIAFTTDDTYLVAGDHIGNVLVMRRCDTQSDDFELIRLVSTKDSNRINAICTHDQNRFVLLSKMSNPHLLACDSKQLLFDPSTDVIFQSCPRPVTDKDAVTGIVSTKHGLFVTSKKLQLYQLSAVDGKFSLQIDRKFNITTMMKKDLIVSADVLMNGDYITCARHDGKNSCDYYTIYYFDSKKKWQCKEHQPRTGNGEIARAVLIPPLNPSDKLEFVAICHQKHLMQAGRGKQPVKIPQPCKMVALPIKL</sequence>
<feature type="region of interest" description="Disordered" evidence="2">
    <location>
        <begin position="99"/>
        <end position="145"/>
    </location>
</feature>
<feature type="compositionally biased region" description="Polar residues" evidence="2">
    <location>
        <begin position="1"/>
        <end position="19"/>
    </location>
</feature>
<comment type="caution">
    <text evidence="3">The sequence shown here is derived from an EMBL/GenBank/DDBJ whole genome shotgun (WGS) entry which is preliminary data.</text>
</comment>
<dbReference type="SUPFAM" id="SSF50978">
    <property type="entry name" value="WD40 repeat-like"/>
    <property type="match status" value="1"/>
</dbReference>
<proteinExistence type="predicted"/>
<dbReference type="SMART" id="SM00320">
    <property type="entry name" value="WD40"/>
    <property type="match status" value="2"/>
</dbReference>
<dbReference type="EMBL" id="ASPP01024250">
    <property type="protein sequence ID" value="ETO09205.1"/>
    <property type="molecule type" value="Genomic_DNA"/>
</dbReference>
<dbReference type="InterPro" id="IPR001680">
    <property type="entry name" value="WD40_rpt"/>
</dbReference>
<dbReference type="InterPro" id="IPR036322">
    <property type="entry name" value="WD40_repeat_dom_sf"/>
</dbReference>
<keyword evidence="1" id="KW-0853">WD repeat</keyword>
<protein>
    <submittedName>
        <fullName evidence="3">Uncharacterized protein</fullName>
    </submittedName>
</protein>
<feature type="compositionally biased region" description="Polar residues" evidence="2">
    <location>
        <begin position="117"/>
        <end position="126"/>
    </location>
</feature>
<gene>
    <name evidence="3" type="ORF">RFI_28182</name>
</gene>
<dbReference type="PROSITE" id="PS50082">
    <property type="entry name" value="WD_REPEATS_2"/>
    <property type="match status" value="1"/>
</dbReference>
<reference evidence="3 4" key="1">
    <citation type="journal article" date="2013" name="Curr. Biol.">
        <title>The Genome of the Foraminiferan Reticulomyxa filosa.</title>
        <authorList>
            <person name="Glockner G."/>
            <person name="Hulsmann N."/>
            <person name="Schleicher M."/>
            <person name="Noegel A.A."/>
            <person name="Eichinger L."/>
            <person name="Gallinger C."/>
            <person name="Pawlowski J."/>
            <person name="Sierra R."/>
            <person name="Euteneuer U."/>
            <person name="Pillet L."/>
            <person name="Moustafa A."/>
            <person name="Platzer M."/>
            <person name="Groth M."/>
            <person name="Szafranski K."/>
            <person name="Schliwa M."/>
        </authorList>
    </citation>
    <scope>NUCLEOTIDE SEQUENCE [LARGE SCALE GENOMIC DNA]</scope>
</reference>
<accession>X6M852</accession>
<keyword evidence="4" id="KW-1185">Reference proteome</keyword>
<feature type="non-terminal residue" evidence="3">
    <location>
        <position position="1"/>
    </location>
</feature>
<evidence type="ECO:0000256" key="2">
    <source>
        <dbReference type="SAM" id="MobiDB-lite"/>
    </source>
</evidence>
<dbReference type="Gene3D" id="2.130.10.10">
    <property type="entry name" value="YVTN repeat-like/Quinoprotein amine dehydrogenase"/>
    <property type="match status" value="1"/>
</dbReference>
<dbReference type="Proteomes" id="UP000023152">
    <property type="component" value="Unassembled WGS sequence"/>
</dbReference>
<organism evidence="3 4">
    <name type="scientific">Reticulomyxa filosa</name>
    <dbReference type="NCBI Taxonomy" id="46433"/>
    <lineage>
        <taxon>Eukaryota</taxon>
        <taxon>Sar</taxon>
        <taxon>Rhizaria</taxon>
        <taxon>Retaria</taxon>
        <taxon>Foraminifera</taxon>
        <taxon>Monothalamids</taxon>
        <taxon>Reticulomyxidae</taxon>
        <taxon>Reticulomyxa</taxon>
    </lineage>
</organism>
<feature type="compositionally biased region" description="Basic and acidic residues" evidence="2">
    <location>
        <begin position="44"/>
        <end position="62"/>
    </location>
</feature>
<evidence type="ECO:0000256" key="1">
    <source>
        <dbReference type="PROSITE-ProRule" id="PRU00221"/>
    </source>
</evidence>
<name>X6M852_RETFI</name>
<evidence type="ECO:0000313" key="3">
    <source>
        <dbReference type="EMBL" id="ETO09205.1"/>
    </source>
</evidence>
<feature type="compositionally biased region" description="Acidic residues" evidence="2">
    <location>
        <begin position="127"/>
        <end position="142"/>
    </location>
</feature>
<feature type="region of interest" description="Disordered" evidence="2">
    <location>
        <begin position="1"/>
        <end position="85"/>
    </location>
</feature>
<dbReference type="PROSITE" id="PS50294">
    <property type="entry name" value="WD_REPEATS_REGION"/>
    <property type="match status" value="1"/>
</dbReference>
<dbReference type="InterPro" id="IPR015943">
    <property type="entry name" value="WD40/YVTN_repeat-like_dom_sf"/>
</dbReference>
<feature type="repeat" description="WD" evidence="1">
    <location>
        <begin position="174"/>
        <end position="209"/>
    </location>
</feature>
<dbReference type="Pfam" id="PF00400">
    <property type="entry name" value="WD40"/>
    <property type="match status" value="1"/>
</dbReference>